<dbReference type="GO" id="GO:0016491">
    <property type="term" value="F:oxidoreductase activity"/>
    <property type="evidence" value="ECO:0007669"/>
    <property type="project" value="UniProtKB-KW"/>
</dbReference>
<protein>
    <submittedName>
        <fullName evidence="3">Flavin reductase family protein</fullName>
        <ecNumber evidence="3">1.-.-.-</ecNumber>
    </submittedName>
</protein>
<dbReference type="InterPro" id="IPR002563">
    <property type="entry name" value="Flavin_Rdtase-like_dom"/>
</dbReference>
<dbReference type="PANTHER" id="PTHR30466:SF1">
    <property type="entry name" value="FMN REDUCTASE (NADH) RUTF"/>
    <property type="match status" value="1"/>
</dbReference>
<gene>
    <name evidence="3" type="ORF">RNC47_02035</name>
</gene>
<dbReference type="Gene3D" id="2.30.110.10">
    <property type="entry name" value="Electron Transport, Fmn-binding Protein, Chain A"/>
    <property type="match status" value="1"/>
</dbReference>
<evidence type="ECO:0000259" key="2">
    <source>
        <dbReference type="SMART" id="SM00903"/>
    </source>
</evidence>
<evidence type="ECO:0000313" key="3">
    <source>
        <dbReference type="EMBL" id="MDT0317114.1"/>
    </source>
</evidence>
<dbReference type="SUPFAM" id="SSF50475">
    <property type="entry name" value="FMN-binding split barrel"/>
    <property type="match status" value="1"/>
</dbReference>
<dbReference type="SMART" id="SM00903">
    <property type="entry name" value="Flavin_Reduct"/>
    <property type="match status" value="1"/>
</dbReference>
<keyword evidence="4" id="KW-1185">Reference proteome</keyword>
<dbReference type="Pfam" id="PF01613">
    <property type="entry name" value="Flavin_Reduct"/>
    <property type="match status" value="1"/>
</dbReference>
<dbReference type="EMBL" id="JAVREM010000001">
    <property type="protein sequence ID" value="MDT0317114.1"/>
    <property type="molecule type" value="Genomic_DNA"/>
</dbReference>
<comment type="caution">
    <text evidence="3">The sequence shown here is derived from an EMBL/GenBank/DDBJ whole genome shotgun (WGS) entry which is preliminary data.</text>
</comment>
<dbReference type="InterPro" id="IPR012349">
    <property type="entry name" value="Split_barrel_FMN-bd"/>
</dbReference>
<evidence type="ECO:0000256" key="1">
    <source>
        <dbReference type="ARBA" id="ARBA00023002"/>
    </source>
</evidence>
<keyword evidence="1 3" id="KW-0560">Oxidoreductase</keyword>
<dbReference type="EC" id="1.-.-.-" evidence="3"/>
<organism evidence="3 4">
    <name type="scientific">Streptomyces millisiae</name>
    <dbReference type="NCBI Taxonomy" id="3075542"/>
    <lineage>
        <taxon>Bacteria</taxon>
        <taxon>Bacillati</taxon>
        <taxon>Actinomycetota</taxon>
        <taxon>Actinomycetes</taxon>
        <taxon>Kitasatosporales</taxon>
        <taxon>Streptomycetaceae</taxon>
        <taxon>Streptomyces</taxon>
    </lineage>
</organism>
<dbReference type="RefSeq" id="WP_311594885.1">
    <property type="nucleotide sequence ID" value="NZ_JAVREM010000001.1"/>
</dbReference>
<sequence length="174" mass="18214">MPSATTDRSATPTDAAFLAAMAGLAGGVCVVTTAGPEGRPAGFTSTAVMSLSRSPQLLAIGVDQASRTLPALLGRGRFALNILRADGESLSRRFADRTADRFAGLDWTTDEWDVPVLAAYSAAVLSCQVVRDVPAGDHRLIVASVRRVLPGAEGGGALVHLGRRYHQLPAEYAR</sequence>
<name>A0ABU2LHQ1_9ACTN</name>
<feature type="domain" description="Flavin reductase like" evidence="2">
    <location>
        <begin position="21"/>
        <end position="167"/>
    </location>
</feature>
<dbReference type="Proteomes" id="UP001183420">
    <property type="component" value="Unassembled WGS sequence"/>
</dbReference>
<dbReference type="InterPro" id="IPR050268">
    <property type="entry name" value="NADH-dep_flavin_reductase"/>
</dbReference>
<evidence type="ECO:0000313" key="4">
    <source>
        <dbReference type="Proteomes" id="UP001183420"/>
    </source>
</evidence>
<proteinExistence type="predicted"/>
<dbReference type="PANTHER" id="PTHR30466">
    <property type="entry name" value="FLAVIN REDUCTASE"/>
    <property type="match status" value="1"/>
</dbReference>
<accession>A0ABU2LHQ1</accession>
<reference evidence="4" key="1">
    <citation type="submission" date="2023-07" db="EMBL/GenBank/DDBJ databases">
        <title>30 novel species of actinomycetes from the DSMZ collection.</title>
        <authorList>
            <person name="Nouioui I."/>
        </authorList>
    </citation>
    <scope>NUCLEOTIDE SEQUENCE [LARGE SCALE GENOMIC DNA]</scope>
    <source>
        <strain evidence="4">DSM 44918</strain>
    </source>
</reference>